<accession>A0A4C1UV90</accession>
<organism evidence="1 2">
    <name type="scientific">Eumeta variegata</name>
    <name type="common">Bagworm moth</name>
    <name type="synonym">Eumeta japonica</name>
    <dbReference type="NCBI Taxonomy" id="151549"/>
    <lineage>
        <taxon>Eukaryota</taxon>
        <taxon>Metazoa</taxon>
        <taxon>Ecdysozoa</taxon>
        <taxon>Arthropoda</taxon>
        <taxon>Hexapoda</taxon>
        <taxon>Insecta</taxon>
        <taxon>Pterygota</taxon>
        <taxon>Neoptera</taxon>
        <taxon>Endopterygota</taxon>
        <taxon>Lepidoptera</taxon>
        <taxon>Glossata</taxon>
        <taxon>Ditrysia</taxon>
        <taxon>Tineoidea</taxon>
        <taxon>Psychidae</taxon>
        <taxon>Oiketicinae</taxon>
        <taxon>Eumeta</taxon>
    </lineage>
</organism>
<evidence type="ECO:0000313" key="2">
    <source>
        <dbReference type="Proteomes" id="UP000299102"/>
    </source>
</evidence>
<reference evidence="1 2" key="1">
    <citation type="journal article" date="2019" name="Commun. Biol.">
        <title>The bagworm genome reveals a unique fibroin gene that provides high tensile strength.</title>
        <authorList>
            <person name="Kono N."/>
            <person name="Nakamura H."/>
            <person name="Ohtoshi R."/>
            <person name="Tomita M."/>
            <person name="Numata K."/>
            <person name="Arakawa K."/>
        </authorList>
    </citation>
    <scope>NUCLEOTIDE SEQUENCE [LARGE SCALE GENOMIC DNA]</scope>
</reference>
<dbReference type="Proteomes" id="UP000299102">
    <property type="component" value="Unassembled WGS sequence"/>
</dbReference>
<proteinExistence type="predicted"/>
<dbReference type="EMBL" id="BGZK01000226">
    <property type="protein sequence ID" value="GBP29937.1"/>
    <property type="molecule type" value="Genomic_DNA"/>
</dbReference>
<keyword evidence="2" id="KW-1185">Reference proteome</keyword>
<comment type="caution">
    <text evidence="1">The sequence shown here is derived from an EMBL/GenBank/DDBJ whole genome shotgun (WGS) entry which is preliminary data.</text>
</comment>
<dbReference type="AlphaFoldDB" id="A0A4C1UV90"/>
<protein>
    <submittedName>
        <fullName evidence="1">Uncharacterized protein</fullName>
    </submittedName>
</protein>
<sequence length="102" mass="11528">MSLFVMSHHGNATIPVQMALLIDCHKHGVLFLINSVHVPRFVVERQIRGSAVGCMLHVNACCRQASNNKLVATSVKQERYMKIVPCEELWYLPTLLENRGNL</sequence>
<name>A0A4C1UV90_EUMVA</name>
<gene>
    <name evidence="1" type="ORF">EVAR_18417_1</name>
</gene>
<evidence type="ECO:0000313" key="1">
    <source>
        <dbReference type="EMBL" id="GBP29937.1"/>
    </source>
</evidence>